<evidence type="ECO:0000313" key="4">
    <source>
        <dbReference type="EMBL" id="NYF56308.1"/>
    </source>
</evidence>
<feature type="transmembrane region" description="Helical" evidence="2">
    <location>
        <begin position="342"/>
        <end position="364"/>
    </location>
</feature>
<reference evidence="4 5" key="1">
    <citation type="submission" date="2020-07" db="EMBL/GenBank/DDBJ databases">
        <title>Sequencing the genomes of 1000 actinobacteria strains.</title>
        <authorList>
            <person name="Klenk H.-P."/>
        </authorList>
    </citation>
    <scope>NUCLEOTIDE SEQUENCE [LARGE SCALE GENOMIC DNA]</scope>
    <source>
        <strain evidence="4 5">DSM 43814</strain>
    </source>
</reference>
<feature type="transmembrane region" description="Helical" evidence="2">
    <location>
        <begin position="12"/>
        <end position="40"/>
    </location>
</feature>
<protein>
    <submittedName>
        <fullName evidence="4">LysM repeat protein</fullName>
    </submittedName>
</protein>
<dbReference type="InterPro" id="IPR036779">
    <property type="entry name" value="LysM_dom_sf"/>
</dbReference>
<gene>
    <name evidence="4" type="ORF">HDA35_002139</name>
</gene>
<proteinExistence type="predicted"/>
<dbReference type="CDD" id="cd00118">
    <property type="entry name" value="LysM"/>
    <property type="match status" value="1"/>
</dbReference>
<feature type="domain" description="LysM" evidence="3">
    <location>
        <begin position="188"/>
        <end position="235"/>
    </location>
</feature>
<name>A0ABX2RM77_9ACTN</name>
<dbReference type="EMBL" id="JACCCQ010000001">
    <property type="protein sequence ID" value="NYF56308.1"/>
    <property type="molecule type" value="Genomic_DNA"/>
</dbReference>
<feature type="compositionally biased region" description="Low complexity" evidence="1">
    <location>
        <begin position="318"/>
        <end position="329"/>
    </location>
</feature>
<feature type="region of interest" description="Disordered" evidence="1">
    <location>
        <begin position="252"/>
        <end position="337"/>
    </location>
</feature>
<accession>A0ABX2RM77</accession>
<dbReference type="InterPro" id="IPR018392">
    <property type="entry name" value="LysM"/>
</dbReference>
<dbReference type="Pfam" id="PF01476">
    <property type="entry name" value="LysM"/>
    <property type="match status" value="1"/>
</dbReference>
<organism evidence="4 5">
    <name type="scientific">Micromonospora purpureochromogenes</name>
    <dbReference type="NCBI Taxonomy" id="47872"/>
    <lineage>
        <taxon>Bacteria</taxon>
        <taxon>Bacillati</taxon>
        <taxon>Actinomycetota</taxon>
        <taxon>Actinomycetes</taxon>
        <taxon>Micromonosporales</taxon>
        <taxon>Micromonosporaceae</taxon>
        <taxon>Micromonospora</taxon>
    </lineage>
</organism>
<dbReference type="Gene3D" id="3.10.350.10">
    <property type="entry name" value="LysM domain"/>
    <property type="match status" value="1"/>
</dbReference>
<feature type="transmembrane region" description="Helical" evidence="2">
    <location>
        <begin position="66"/>
        <end position="91"/>
    </location>
</feature>
<evidence type="ECO:0000313" key="5">
    <source>
        <dbReference type="Proteomes" id="UP000631553"/>
    </source>
</evidence>
<feature type="compositionally biased region" description="Gly residues" evidence="1">
    <location>
        <begin position="288"/>
        <end position="298"/>
    </location>
</feature>
<dbReference type="RefSeq" id="WP_179802639.1">
    <property type="nucleotide sequence ID" value="NZ_JACCCQ010000001.1"/>
</dbReference>
<feature type="transmembrane region" description="Helical" evidence="2">
    <location>
        <begin position="112"/>
        <end position="137"/>
    </location>
</feature>
<dbReference type="Proteomes" id="UP000631553">
    <property type="component" value="Unassembled WGS sequence"/>
</dbReference>
<dbReference type="SMART" id="SM00257">
    <property type="entry name" value="LysM"/>
    <property type="match status" value="1"/>
</dbReference>
<keyword evidence="2" id="KW-0472">Membrane</keyword>
<feature type="compositionally biased region" description="Pro residues" evidence="1">
    <location>
        <begin position="264"/>
        <end position="278"/>
    </location>
</feature>
<comment type="caution">
    <text evidence="4">The sequence shown here is derived from an EMBL/GenBank/DDBJ whole genome shotgun (WGS) entry which is preliminary data.</text>
</comment>
<sequence>MTASRGSAVRRIGQLLTGFGSLVVLVALLVGAPVALLAFAGNPLPDQLPTLSAVGTALTSRDDGRLFLRALAVVGWFGWATFAFSVLVELAAQAARRSAPRLPGMSRQQRAAAALVGSVALIIVASPAASAAAAMTYPATAGTGHPTTGTAVPATGTTVLLAAPPVVSTGPFPEGAGVESARPQPAPPVYRVAKGDYLGGVAERYLDDFDGYREVAQLNRLQDADRIRPGQLIKLPARAEDDGVRRHATGRLVAGLSTPRKPSPHPPAASPKQPPRSTPVPDEQAGSGTPGGEAGPGGTDATPGQPAPQTMPPQVERPAGAPPAMAAGASRATDDEGMNRPLAVSAVLAVASIVGAQIGAVLGLRRRPARAVAAARARHRRD</sequence>
<dbReference type="PROSITE" id="PS51782">
    <property type="entry name" value="LYSM"/>
    <property type="match status" value="1"/>
</dbReference>
<evidence type="ECO:0000256" key="1">
    <source>
        <dbReference type="SAM" id="MobiDB-lite"/>
    </source>
</evidence>
<keyword evidence="5" id="KW-1185">Reference proteome</keyword>
<keyword evidence="2" id="KW-1133">Transmembrane helix</keyword>
<evidence type="ECO:0000256" key="2">
    <source>
        <dbReference type="SAM" id="Phobius"/>
    </source>
</evidence>
<evidence type="ECO:0000259" key="3">
    <source>
        <dbReference type="PROSITE" id="PS51782"/>
    </source>
</evidence>
<keyword evidence="2" id="KW-0812">Transmembrane</keyword>